<dbReference type="PANTHER" id="PTHR42673:SF21">
    <property type="entry name" value="GLUTATHIONE S-TRANSFERASE YFCF"/>
    <property type="match status" value="1"/>
</dbReference>
<name>A0A9P5SKC0_9FUNG</name>
<proteinExistence type="predicted"/>
<dbReference type="Gene3D" id="1.20.1050.10">
    <property type="match status" value="1"/>
</dbReference>
<comment type="caution">
    <text evidence="2">The sequence shown here is derived from an EMBL/GenBank/DDBJ whole genome shotgun (WGS) entry which is preliminary data.</text>
</comment>
<dbReference type="GO" id="GO:0004364">
    <property type="term" value="F:glutathione transferase activity"/>
    <property type="evidence" value="ECO:0007669"/>
    <property type="project" value="TreeGrafter"/>
</dbReference>
<dbReference type="AlphaFoldDB" id="A0A9P5SKC0"/>
<dbReference type="GO" id="GO:0006749">
    <property type="term" value="P:glutathione metabolic process"/>
    <property type="evidence" value="ECO:0007669"/>
    <property type="project" value="TreeGrafter"/>
</dbReference>
<dbReference type="SUPFAM" id="SSF52833">
    <property type="entry name" value="Thioredoxin-like"/>
    <property type="match status" value="1"/>
</dbReference>
<keyword evidence="3" id="KW-1185">Reference proteome</keyword>
<dbReference type="Pfam" id="PF22041">
    <property type="entry name" value="GST_C_7"/>
    <property type="match status" value="1"/>
</dbReference>
<dbReference type="GO" id="GO:0016034">
    <property type="term" value="F:maleylacetoacetate isomerase activity"/>
    <property type="evidence" value="ECO:0007669"/>
    <property type="project" value="TreeGrafter"/>
</dbReference>
<dbReference type="Proteomes" id="UP000696485">
    <property type="component" value="Unassembled WGS sequence"/>
</dbReference>
<evidence type="ECO:0000259" key="1">
    <source>
        <dbReference type="PROSITE" id="PS50404"/>
    </source>
</evidence>
<feature type="domain" description="GST N-terminal" evidence="1">
    <location>
        <begin position="11"/>
        <end position="93"/>
    </location>
</feature>
<reference evidence="2" key="1">
    <citation type="journal article" date="2020" name="Fungal Divers.">
        <title>Resolving the Mortierellaceae phylogeny through synthesis of multi-gene phylogenetics and phylogenomics.</title>
        <authorList>
            <person name="Vandepol N."/>
            <person name="Liber J."/>
            <person name="Desiro A."/>
            <person name="Na H."/>
            <person name="Kennedy M."/>
            <person name="Barry K."/>
            <person name="Grigoriev I.V."/>
            <person name="Miller A.N."/>
            <person name="O'Donnell K."/>
            <person name="Stajich J.E."/>
            <person name="Bonito G."/>
        </authorList>
    </citation>
    <scope>NUCLEOTIDE SEQUENCE</scope>
    <source>
        <strain evidence="2">NVP1</strain>
    </source>
</reference>
<protein>
    <recommendedName>
        <fullName evidence="1">GST N-terminal domain-containing protein</fullName>
    </recommendedName>
</protein>
<sequence>MTITLKLFELVDGKTRQISFSPAVWRAKMALHYKGVTYESLPLTFLDIPKVIPQTCTNIAAPTVPTLVLEDGQGLTDSFAIAEYLEEKYPDRPSLFGANPSEKNLQRFFESYVQSKLHPSIQRMVYEDMYNMQDDDNAHYFRSSREKSSGRPYHLIAGDR</sequence>
<evidence type="ECO:0000313" key="2">
    <source>
        <dbReference type="EMBL" id="KAF9329904.1"/>
    </source>
</evidence>
<accession>A0A9P5SKC0</accession>
<dbReference type="PROSITE" id="PS50404">
    <property type="entry name" value="GST_NTER"/>
    <property type="match status" value="1"/>
</dbReference>
<evidence type="ECO:0000313" key="3">
    <source>
        <dbReference type="Proteomes" id="UP000696485"/>
    </source>
</evidence>
<dbReference type="Gene3D" id="3.40.30.10">
    <property type="entry name" value="Glutaredoxin"/>
    <property type="match status" value="1"/>
</dbReference>
<dbReference type="Pfam" id="PF13409">
    <property type="entry name" value="GST_N_2"/>
    <property type="match status" value="1"/>
</dbReference>
<dbReference type="InterPro" id="IPR054416">
    <property type="entry name" value="GST_UstS-like_C"/>
</dbReference>
<dbReference type="PANTHER" id="PTHR42673">
    <property type="entry name" value="MALEYLACETOACETATE ISOMERASE"/>
    <property type="match status" value="1"/>
</dbReference>
<dbReference type="GO" id="GO:0006559">
    <property type="term" value="P:L-phenylalanine catabolic process"/>
    <property type="evidence" value="ECO:0007669"/>
    <property type="project" value="TreeGrafter"/>
</dbReference>
<dbReference type="EMBL" id="JAAAUY010000439">
    <property type="protein sequence ID" value="KAF9329904.1"/>
    <property type="molecule type" value="Genomic_DNA"/>
</dbReference>
<organism evidence="2 3">
    <name type="scientific">Podila minutissima</name>
    <dbReference type="NCBI Taxonomy" id="64525"/>
    <lineage>
        <taxon>Eukaryota</taxon>
        <taxon>Fungi</taxon>
        <taxon>Fungi incertae sedis</taxon>
        <taxon>Mucoromycota</taxon>
        <taxon>Mortierellomycotina</taxon>
        <taxon>Mortierellomycetes</taxon>
        <taxon>Mortierellales</taxon>
        <taxon>Mortierellaceae</taxon>
        <taxon>Podila</taxon>
    </lineage>
</organism>
<gene>
    <name evidence="2" type="ORF">BG006_007075</name>
</gene>
<dbReference type="InterPro" id="IPR036249">
    <property type="entry name" value="Thioredoxin-like_sf"/>
</dbReference>
<feature type="non-terminal residue" evidence="2">
    <location>
        <position position="1"/>
    </location>
</feature>
<dbReference type="InterPro" id="IPR004045">
    <property type="entry name" value="Glutathione_S-Trfase_N"/>
</dbReference>